<organism evidence="3 6">
    <name type="scientific">Hydrogenophaga crassostreae</name>
    <dbReference type="NCBI Taxonomy" id="1763535"/>
    <lineage>
        <taxon>Bacteria</taxon>
        <taxon>Pseudomonadati</taxon>
        <taxon>Pseudomonadota</taxon>
        <taxon>Betaproteobacteria</taxon>
        <taxon>Burkholderiales</taxon>
        <taxon>Comamonadaceae</taxon>
        <taxon>Hydrogenophaga</taxon>
    </lineage>
</organism>
<reference evidence="4 5" key="1">
    <citation type="submission" date="2016-02" db="EMBL/GenBank/DDBJ databases">
        <title>Draft genome sequence of Hydrogenophaga sp. LPB0072.</title>
        <authorList>
            <person name="Shin S.-K."/>
            <person name="Yi H."/>
        </authorList>
    </citation>
    <scope>NUCLEOTIDE SEQUENCE [LARGE SCALE GENOMIC DNA]</scope>
    <source>
        <strain evidence="4 5">LPB0072</strain>
    </source>
</reference>
<dbReference type="Pfam" id="PF07978">
    <property type="entry name" value="NIPSNAP"/>
    <property type="match status" value="1"/>
</dbReference>
<evidence type="ECO:0000313" key="3">
    <source>
        <dbReference type="EMBL" id="AOW13070.1"/>
    </source>
</evidence>
<gene>
    <name evidence="3" type="ORF">LPB072_09635</name>
    <name evidence="4" type="ORF">LPB72_19130</name>
</gene>
<dbReference type="KEGG" id="hyl:LPB072_09635"/>
<feature type="domain" description="NIPSNAP" evidence="2">
    <location>
        <begin position="5"/>
        <end position="104"/>
    </location>
</feature>
<evidence type="ECO:0000313" key="6">
    <source>
        <dbReference type="Proteomes" id="UP000185680"/>
    </source>
</evidence>
<reference evidence="3 6" key="2">
    <citation type="submission" date="2016-10" db="EMBL/GenBank/DDBJ databases">
        <title>Hydorgenophaga sp. LPB0072 isolated from gastropod.</title>
        <authorList>
            <person name="Kim E."/>
            <person name="Yi H."/>
        </authorList>
    </citation>
    <scope>NUCLEOTIDE SEQUENCE [LARGE SCALE GENOMIC DNA]</scope>
    <source>
        <strain evidence="3 6">LPB0072</strain>
    </source>
</reference>
<comment type="similarity">
    <text evidence="1">Belongs to the NipSnap family.</text>
</comment>
<evidence type="ECO:0000313" key="4">
    <source>
        <dbReference type="EMBL" id="OAD40256.1"/>
    </source>
</evidence>
<proteinExistence type="inferred from homology"/>
<dbReference type="RefSeq" id="WP_066094724.1">
    <property type="nucleotide sequence ID" value="NZ_CP017476.1"/>
</dbReference>
<evidence type="ECO:0000313" key="5">
    <source>
        <dbReference type="Proteomes" id="UP000185657"/>
    </source>
</evidence>
<evidence type="ECO:0000259" key="2">
    <source>
        <dbReference type="Pfam" id="PF07978"/>
    </source>
</evidence>
<dbReference type="EMBL" id="LVWD01000034">
    <property type="protein sequence ID" value="OAD40256.1"/>
    <property type="molecule type" value="Genomic_DNA"/>
</dbReference>
<dbReference type="AlphaFoldDB" id="A0A162VT70"/>
<sequence length="108" mass="12520">MPTIYEKRTYDVTVGQMAEVARLYSSLGWPALEAGGFSHHCIGYFISDTGDLHQLVHLWRFESDDDRRAFWKRLFQDADFMAFAKQLRPLVKNQHVQLLLAAPWGTHP</sequence>
<name>A0A162VT70_9BURK</name>
<dbReference type="OrthoDB" id="8905985at2"/>
<dbReference type="Proteomes" id="UP000185680">
    <property type="component" value="Chromosome"/>
</dbReference>
<dbReference type="InterPro" id="IPR051557">
    <property type="entry name" value="NipSnap_domain"/>
</dbReference>
<keyword evidence="5" id="KW-1185">Reference proteome</keyword>
<dbReference type="InterPro" id="IPR011008">
    <property type="entry name" value="Dimeric_a/b-barrel"/>
</dbReference>
<dbReference type="SUPFAM" id="SSF54909">
    <property type="entry name" value="Dimeric alpha+beta barrel"/>
    <property type="match status" value="1"/>
</dbReference>
<dbReference type="InterPro" id="IPR012577">
    <property type="entry name" value="NIPSNAP"/>
</dbReference>
<dbReference type="PANTHER" id="PTHR21017">
    <property type="entry name" value="NIPSNAP-RELATED"/>
    <property type="match status" value="1"/>
</dbReference>
<evidence type="ECO:0000256" key="1">
    <source>
        <dbReference type="ARBA" id="ARBA00005291"/>
    </source>
</evidence>
<dbReference type="Gene3D" id="3.30.70.100">
    <property type="match status" value="1"/>
</dbReference>
<dbReference type="Proteomes" id="UP000185657">
    <property type="component" value="Unassembled WGS sequence"/>
</dbReference>
<protein>
    <submittedName>
        <fullName evidence="3">NIPSNAP family protein</fullName>
    </submittedName>
    <submittedName>
        <fullName evidence="4">NIPSNAP superfamily</fullName>
    </submittedName>
</protein>
<dbReference type="EMBL" id="CP017476">
    <property type="protein sequence ID" value="AOW13070.1"/>
    <property type="molecule type" value="Genomic_DNA"/>
</dbReference>
<dbReference type="PANTHER" id="PTHR21017:SF17">
    <property type="entry name" value="PROTEIN NIPSNAP"/>
    <property type="match status" value="1"/>
</dbReference>
<accession>A0A162VT70</accession>